<keyword evidence="3" id="KW-1185">Reference proteome</keyword>
<evidence type="ECO:0000313" key="3">
    <source>
        <dbReference type="Proteomes" id="UP000799436"/>
    </source>
</evidence>
<protein>
    <submittedName>
        <fullName evidence="2">Uncharacterized protein</fullName>
    </submittedName>
</protein>
<feature type="compositionally biased region" description="Basic residues" evidence="1">
    <location>
        <begin position="329"/>
        <end position="339"/>
    </location>
</feature>
<dbReference type="EMBL" id="ML995812">
    <property type="protein sequence ID" value="KAF2773028.1"/>
    <property type="molecule type" value="Genomic_DNA"/>
</dbReference>
<accession>A0A6G1LKS6</accession>
<proteinExistence type="predicted"/>
<gene>
    <name evidence="2" type="ORF">EJ03DRAFT_348079</name>
</gene>
<feature type="compositionally biased region" description="Basic and acidic residues" evidence="1">
    <location>
        <begin position="163"/>
        <end position="174"/>
    </location>
</feature>
<dbReference type="Proteomes" id="UP000799436">
    <property type="component" value="Unassembled WGS sequence"/>
</dbReference>
<dbReference type="AlphaFoldDB" id="A0A6G1LKS6"/>
<feature type="region of interest" description="Disordered" evidence="1">
    <location>
        <begin position="138"/>
        <end position="238"/>
    </location>
</feature>
<evidence type="ECO:0000313" key="2">
    <source>
        <dbReference type="EMBL" id="KAF2773028.1"/>
    </source>
</evidence>
<feature type="compositionally biased region" description="Basic residues" evidence="1">
    <location>
        <begin position="260"/>
        <end position="276"/>
    </location>
</feature>
<organism evidence="2 3">
    <name type="scientific">Teratosphaeria nubilosa</name>
    <dbReference type="NCBI Taxonomy" id="161662"/>
    <lineage>
        <taxon>Eukaryota</taxon>
        <taxon>Fungi</taxon>
        <taxon>Dikarya</taxon>
        <taxon>Ascomycota</taxon>
        <taxon>Pezizomycotina</taxon>
        <taxon>Dothideomycetes</taxon>
        <taxon>Dothideomycetidae</taxon>
        <taxon>Mycosphaerellales</taxon>
        <taxon>Teratosphaeriaceae</taxon>
        <taxon>Teratosphaeria</taxon>
    </lineage>
</organism>
<sequence length="339" mass="36380">MTRTSFPRESHAAYAAFAASQPLFDALHHATARIAEQQWHLSSARDTVQRTHVQLAQRGATGDHGTYVAAVVKAWRSAAETYRPIFREMARITAADPTEGRRAARGHDAFARMADSAGRANELAMSFPLAASPGAKRAAAAAAGPDEQSTKRTRLPSGGADDGDARASKAHQETRTPAAKPPGARGKRVPPADEGGAMQRSRKRRAVTRTLGTRHENHPSGHPHTTAQTSGPRLEGHVPGIEYEDLSAAVGARLHAKAEKTKKKTARKQQDKKRKRESADSTAPDFAGMLARADKPAKKKAKPESGAAQQTEGKRKPALPADVTNGGGGRRRKRKTRHV</sequence>
<evidence type="ECO:0000256" key="1">
    <source>
        <dbReference type="SAM" id="MobiDB-lite"/>
    </source>
</evidence>
<feature type="region of interest" description="Disordered" evidence="1">
    <location>
        <begin position="254"/>
        <end position="339"/>
    </location>
</feature>
<dbReference type="OrthoDB" id="3650348at2759"/>
<reference evidence="2" key="1">
    <citation type="journal article" date="2020" name="Stud. Mycol.">
        <title>101 Dothideomycetes genomes: a test case for predicting lifestyles and emergence of pathogens.</title>
        <authorList>
            <person name="Haridas S."/>
            <person name="Albert R."/>
            <person name="Binder M."/>
            <person name="Bloem J."/>
            <person name="Labutti K."/>
            <person name="Salamov A."/>
            <person name="Andreopoulos B."/>
            <person name="Baker S."/>
            <person name="Barry K."/>
            <person name="Bills G."/>
            <person name="Bluhm B."/>
            <person name="Cannon C."/>
            <person name="Castanera R."/>
            <person name="Culley D."/>
            <person name="Daum C."/>
            <person name="Ezra D."/>
            <person name="Gonzalez J."/>
            <person name="Henrissat B."/>
            <person name="Kuo A."/>
            <person name="Liang C."/>
            <person name="Lipzen A."/>
            <person name="Lutzoni F."/>
            <person name="Magnuson J."/>
            <person name="Mondo S."/>
            <person name="Nolan M."/>
            <person name="Ohm R."/>
            <person name="Pangilinan J."/>
            <person name="Park H.-J."/>
            <person name="Ramirez L."/>
            <person name="Alfaro M."/>
            <person name="Sun H."/>
            <person name="Tritt A."/>
            <person name="Yoshinaga Y."/>
            <person name="Zwiers L.-H."/>
            <person name="Turgeon B."/>
            <person name="Goodwin S."/>
            <person name="Spatafora J."/>
            <person name="Crous P."/>
            <person name="Grigoriev I."/>
        </authorList>
    </citation>
    <scope>NUCLEOTIDE SEQUENCE</scope>
    <source>
        <strain evidence="2">CBS 116005</strain>
    </source>
</reference>
<name>A0A6G1LKS6_9PEZI</name>